<keyword evidence="3 5" id="KW-1133">Transmembrane helix</keyword>
<feature type="transmembrane region" description="Helical" evidence="5">
    <location>
        <begin position="261"/>
        <end position="280"/>
    </location>
</feature>
<dbReference type="PANTHER" id="PTHR37422:SF13">
    <property type="entry name" value="LIPOPOLYSACCHARIDE BIOSYNTHESIS PROTEIN PA4999-RELATED"/>
    <property type="match status" value="1"/>
</dbReference>
<dbReference type="Proteomes" id="UP000192997">
    <property type="component" value="Unassembled WGS sequence"/>
</dbReference>
<feature type="transmembrane region" description="Helical" evidence="5">
    <location>
        <begin position="217"/>
        <end position="235"/>
    </location>
</feature>
<dbReference type="Pfam" id="PF04932">
    <property type="entry name" value="Wzy_C"/>
    <property type="match status" value="1"/>
</dbReference>
<feature type="transmembrane region" description="Helical" evidence="5">
    <location>
        <begin position="393"/>
        <end position="410"/>
    </location>
</feature>
<feature type="transmembrane region" description="Helical" evidence="5">
    <location>
        <begin position="27"/>
        <end position="48"/>
    </location>
</feature>
<feature type="transmembrane region" description="Helical" evidence="5">
    <location>
        <begin position="92"/>
        <end position="113"/>
    </location>
</feature>
<dbReference type="AlphaFoldDB" id="A0A1X4G4J1"/>
<dbReference type="PANTHER" id="PTHR37422">
    <property type="entry name" value="TEICHURONIC ACID BIOSYNTHESIS PROTEIN TUAE"/>
    <property type="match status" value="1"/>
</dbReference>
<proteinExistence type="predicted"/>
<comment type="caution">
    <text evidence="7">The sequence shown here is derived from an EMBL/GenBank/DDBJ whole genome shotgun (WGS) entry which is preliminary data.</text>
</comment>
<keyword evidence="2 5" id="KW-0812">Transmembrane</keyword>
<accession>A0A1X4G4J1</accession>
<evidence type="ECO:0000256" key="3">
    <source>
        <dbReference type="ARBA" id="ARBA00022989"/>
    </source>
</evidence>
<feature type="transmembrane region" description="Helical" evidence="5">
    <location>
        <begin position="125"/>
        <end position="145"/>
    </location>
</feature>
<evidence type="ECO:0000256" key="2">
    <source>
        <dbReference type="ARBA" id="ARBA00022692"/>
    </source>
</evidence>
<feature type="transmembrane region" description="Helical" evidence="5">
    <location>
        <begin position="241"/>
        <end position="256"/>
    </location>
</feature>
<comment type="subcellular location">
    <subcellularLocation>
        <location evidence="1">Membrane</location>
        <topology evidence="1">Multi-pass membrane protein</topology>
    </subcellularLocation>
</comment>
<dbReference type="InterPro" id="IPR007016">
    <property type="entry name" value="O-antigen_ligase-rel_domated"/>
</dbReference>
<feature type="transmembrane region" description="Helical" evidence="5">
    <location>
        <begin position="361"/>
        <end position="381"/>
    </location>
</feature>
<evidence type="ECO:0000313" key="7">
    <source>
        <dbReference type="EMBL" id="OSO89428.1"/>
    </source>
</evidence>
<sequence length="443" mass="50157">MLAANLKQIQQFFVHPHSSLQLPWNSLLLGLLILPINPFFGAIAIGWASYKTWRKKYSSIQRKTLNHLLVILSFWFLITTGFTVFARDQPDTLLGLFNFLPYFVVFAGLTPLITTVSQLRQLTWIIVWSSLPVVIIGLGQLFLGWHARWQFLSVVVNLTIDPGGEPLAIYLGGEPLVRMSSVFMNPNTLAAYLITVLILGLGLWLENYHKIRKKANPLGFIFLSVVIIANFLALILTGSRNGWGIAVMACIAYALYQGWRLIIAGVIGLTTSIILASFATERIASVFRSFVPRFIWARLNSDTPLALMRKTQWQFAWDLTLQQPLSGWGLRSFPHLYEQKMGVSVNHPHNLFLMLSAETGLVTTCLFLVFLAWILIAAIKFWYKCSLPKENRLVFLSYLLAFIGWIMFNMADVTTFDLILSALFWVILAALYGAAHRYEGSHH</sequence>
<dbReference type="GO" id="GO:0016020">
    <property type="term" value="C:membrane"/>
    <property type="evidence" value="ECO:0007669"/>
    <property type="project" value="UniProtKB-SubCell"/>
</dbReference>
<reference evidence="8" key="1">
    <citation type="submission" date="2017-04" db="EMBL/GenBank/DDBJ databases">
        <authorList>
            <person name="Abreu V.A."/>
            <person name="Popin R.V."/>
            <person name="Rigonato J."/>
            <person name="Andreote A.P."/>
            <person name="Schaker P.C."/>
            <person name="Hoff-Risseti C."/>
            <person name="Alvarenga D.O."/>
            <person name="Varani A.M."/>
            <person name="Fiore M.F."/>
        </authorList>
    </citation>
    <scope>NUCLEOTIDE SEQUENCE [LARGE SCALE GENOMIC DNA]</scope>
    <source>
        <strain evidence="8">CENA303</strain>
    </source>
</reference>
<feature type="transmembrane region" description="Helical" evidence="5">
    <location>
        <begin position="416"/>
        <end position="435"/>
    </location>
</feature>
<dbReference type="InterPro" id="IPR051533">
    <property type="entry name" value="WaaL-like"/>
</dbReference>
<feature type="transmembrane region" description="Helical" evidence="5">
    <location>
        <begin position="189"/>
        <end position="205"/>
    </location>
</feature>
<evidence type="ECO:0000256" key="5">
    <source>
        <dbReference type="SAM" id="Phobius"/>
    </source>
</evidence>
<protein>
    <submittedName>
        <fullName evidence="7">Polymerase</fullName>
    </submittedName>
</protein>
<evidence type="ECO:0000256" key="4">
    <source>
        <dbReference type="ARBA" id="ARBA00023136"/>
    </source>
</evidence>
<name>A0A1X4G4J1_9CYAN</name>
<evidence type="ECO:0000313" key="8">
    <source>
        <dbReference type="Proteomes" id="UP000192997"/>
    </source>
</evidence>
<gene>
    <name evidence="7" type="ORF">B7O87_12165</name>
</gene>
<dbReference type="EMBL" id="NBYN01000055">
    <property type="protein sequence ID" value="OSO89428.1"/>
    <property type="molecule type" value="Genomic_DNA"/>
</dbReference>
<evidence type="ECO:0000256" key="1">
    <source>
        <dbReference type="ARBA" id="ARBA00004141"/>
    </source>
</evidence>
<feature type="domain" description="O-antigen ligase-related" evidence="6">
    <location>
        <begin position="226"/>
        <end position="368"/>
    </location>
</feature>
<dbReference type="RefSeq" id="WP_085728761.1">
    <property type="nucleotide sequence ID" value="NZ_NBYN01000055.1"/>
</dbReference>
<evidence type="ECO:0000259" key="6">
    <source>
        <dbReference type="Pfam" id="PF04932"/>
    </source>
</evidence>
<feature type="transmembrane region" description="Helical" evidence="5">
    <location>
        <begin position="68"/>
        <end position="86"/>
    </location>
</feature>
<keyword evidence="4 5" id="KW-0472">Membrane</keyword>
<organism evidence="7 8">
    <name type="scientific">Cylindrospermopsis raciborskii CENA303</name>
    <dbReference type="NCBI Taxonomy" id="1170769"/>
    <lineage>
        <taxon>Bacteria</taxon>
        <taxon>Bacillati</taxon>
        <taxon>Cyanobacteriota</taxon>
        <taxon>Cyanophyceae</taxon>
        <taxon>Nostocales</taxon>
        <taxon>Aphanizomenonaceae</taxon>
        <taxon>Cylindrospermopsis</taxon>
    </lineage>
</organism>